<evidence type="ECO:0000256" key="1">
    <source>
        <dbReference type="HAMAP-Rule" id="MF_02066"/>
    </source>
</evidence>
<dbReference type="EMBL" id="MUZR01000007">
    <property type="protein sequence ID" value="OOC11123.1"/>
    <property type="molecule type" value="Genomic_DNA"/>
</dbReference>
<feature type="domain" description="YbgF trimerisation" evidence="3">
    <location>
        <begin position="53"/>
        <end position="124"/>
    </location>
</feature>
<dbReference type="PROSITE" id="PS50005">
    <property type="entry name" value="TPR"/>
    <property type="match status" value="1"/>
</dbReference>
<dbReference type="GO" id="GO:0070206">
    <property type="term" value="P:protein trimerization"/>
    <property type="evidence" value="ECO:0007669"/>
    <property type="project" value="InterPro"/>
</dbReference>
<protein>
    <recommendedName>
        <fullName evidence="1">Cell division coordinator CpoB</fullName>
    </recommendedName>
</protein>
<sequence length="267" mass="30192">MQAIRRRAGQRFPQGALRGALLAGMLPVLLLAGPPVLAQEDGIVATQSQVRELDRRLDRIERRLDSSALADMLRGVEEMQRDLRNLRGEVDTLNHRLDRLEERQRDQFAHLDERLATLEAGGVASEGEAPQEEVVDFDLPDAGEQEAYQEAFSVLMDGDYAGAIRQLEAFIERFPDGDFAANAWYWLAEAKYASGDFEAALEDFERLREQFPESDKQGDALLKIGYSHYELEDFEAASEALEQVREEYGGTTLDRLARERLQRMDGS</sequence>
<dbReference type="Pfam" id="PF16331">
    <property type="entry name" value="TolA_bind_tri"/>
    <property type="match status" value="1"/>
</dbReference>
<keyword evidence="1" id="KW-0132">Cell division</keyword>
<keyword evidence="5" id="KW-1185">Reference proteome</keyword>
<comment type="similarity">
    <text evidence="1">Belongs to the CpoB family.</text>
</comment>
<evidence type="ECO:0000313" key="4">
    <source>
        <dbReference type="EMBL" id="OOC11123.1"/>
    </source>
</evidence>
<accession>A0A1V3A223</accession>
<dbReference type="AlphaFoldDB" id="A0A1V3A223"/>
<comment type="caution">
    <text evidence="4">The sequence shown here is derived from an EMBL/GenBank/DDBJ whole genome shotgun (WGS) entry which is preliminary data.</text>
</comment>
<evidence type="ECO:0000256" key="2">
    <source>
        <dbReference type="PROSITE-ProRule" id="PRU00339"/>
    </source>
</evidence>
<dbReference type="InterPro" id="IPR011990">
    <property type="entry name" value="TPR-like_helical_dom_sf"/>
</dbReference>
<feature type="coiled-coil region" evidence="1">
    <location>
        <begin position="43"/>
        <end position="103"/>
    </location>
</feature>
<dbReference type="SMART" id="SM00028">
    <property type="entry name" value="TPR"/>
    <property type="match status" value="2"/>
</dbReference>
<evidence type="ECO:0000259" key="3">
    <source>
        <dbReference type="Pfam" id="PF16331"/>
    </source>
</evidence>
<dbReference type="InterPro" id="IPR034706">
    <property type="entry name" value="CpoB"/>
</dbReference>
<proteinExistence type="inferred from homology"/>
<dbReference type="InterPro" id="IPR032519">
    <property type="entry name" value="YbgF_tri"/>
</dbReference>
<gene>
    <name evidence="1" type="primary">cpoB</name>
    <name evidence="4" type="ORF">B1A74_02255</name>
</gene>
<comment type="function">
    <text evidence="1">Mediates coordination of peptidoglycan synthesis and outer membrane constriction during cell division.</text>
</comment>
<organism evidence="4 5">
    <name type="scientific">Thioalkalivibrio halophilus</name>
    <dbReference type="NCBI Taxonomy" id="252474"/>
    <lineage>
        <taxon>Bacteria</taxon>
        <taxon>Pseudomonadati</taxon>
        <taxon>Pseudomonadota</taxon>
        <taxon>Gammaproteobacteria</taxon>
        <taxon>Chromatiales</taxon>
        <taxon>Ectothiorhodospiraceae</taxon>
        <taxon>Thioalkalivibrio</taxon>
    </lineage>
</organism>
<keyword evidence="1" id="KW-0574">Periplasm</keyword>
<dbReference type="InterPro" id="IPR014162">
    <property type="entry name" value="CpoB_C"/>
</dbReference>
<evidence type="ECO:0000313" key="5">
    <source>
        <dbReference type="Proteomes" id="UP000189177"/>
    </source>
</evidence>
<dbReference type="SUPFAM" id="SSF48452">
    <property type="entry name" value="TPR-like"/>
    <property type="match status" value="1"/>
</dbReference>
<dbReference type="InterPro" id="IPR019734">
    <property type="entry name" value="TPR_rpt"/>
</dbReference>
<reference evidence="4 5" key="1">
    <citation type="submission" date="2017-02" db="EMBL/GenBank/DDBJ databases">
        <title>Genomic diversity within the haloalkaliphilic genus Thioalkalivibrio.</title>
        <authorList>
            <person name="Ahn A.-C."/>
            <person name="Meier-Kolthoff J."/>
            <person name="Overmars L."/>
            <person name="Richter M."/>
            <person name="Woyke T."/>
            <person name="Sorokin D.Y."/>
            <person name="Muyzer G."/>
        </authorList>
    </citation>
    <scope>NUCLEOTIDE SEQUENCE [LARGE SCALE GENOMIC DNA]</scope>
    <source>
        <strain evidence="4 5">HL17</strain>
    </source>
</reference>
<keyword evidence="1" id="KW-0131">Cell cycle</keyword>
<name>A0A1V3A223_9GAMM</name>
<keyword evidence="2" id="KW-0802">TPR repeat</keyword>
<dbReference type="GO" id="GO:0043093">
    <property type="term" value="P:FtsZ-dependent cytokinesis"/>
    <property type="evidence" value="ECO:0007669"/>
    <property type="project" value="UniProtKB-UniRule"/>
</dbReference>
<feature type="repeat" description="TPR" evidence="2">
    <location>
        <begin position="181"/>
        <end position="214"/>
    </location>
</feature>
<dbReference type="NCBIfam" id="TIGR02795">
    <property type="entry name" value="tol_pal_ybgF"/>
    <property type="match status" value="1"/>
</dbReference>
<dbReference type="Gene3D" id="1.20.5.110">
    <property type="match status" value="1"/>
</dbReference>
<dbReference type="GO" id="GO:0030288">
    <property type="term" value="C:outer membrane-bounded periplasmic space"/>
    <property type="evidence" value="ECO:0007669"/>
    <property type="project" value="UniProtKB-UniRule"/>
</dbReference>
<dbReference type="HAMAP" id="MF_02066">
    <property type="entry name" value="CpoB"/>
    <property type="match status" value="1"/>
</dbReference>
<dbReference type="Gene3D" id="1.25.40.10">
    <property type="entry name" value="Tetratricopeptide repeat domain"/>
    <property type="match status" value="1"/>
</dbReference>
<dbReference type="Pfam" id="PF13512">
    <property type="entry name" value="TPR_18"/>
    <property type="match status" value="1"/>
</dbReference>
<dbReference type="STRING" id="252474.B1A74_02255"/>
<keyword evidence="1" id="KW-0732">Signal</keyword>
<comment type="subcellular location">
    <subcellularLocation>
        <location evidence="1">Periplasm</location>
    </subcellularLocation>
</comment>
<dbReference type="Proteomes" id="UP000189177">
    <property type="component" value="Unassembled WGS sequence"/>
</dbReference>
<keyword evidence="1" id="KW-0175">Coiled coil</keyword>